<reference evidence="2 3" key="1">
    <citation type="journal article" date="2020" name="Cell">
        <title>Large-Scale Comparative Analyses of Tick Genomes Elucidate Their Genetic Diversity and Vector Capacities.</title>
        <authorList>
            <consortium name="Tick Genome and Microbiome Consortium (TIGMIC)"/>
            <person name="Jia N."/>
            <person name="Wang J."/>
            <person name="Shi W."/>
            <person name="Du L."/>
            <person name="Sun Y."/>
            <person name="Zhan W."/>
            <person name="Jiang J.F."/>
            <person name="Wang Q."/>
            <person name="Zhang B."/>
            <person name="Ji P."/>
            <person name="Bell-Sakyi L."/>
            <person name="Cui X.M."/>
            <person name="Yuan T.T."/>
            <person name="Jiang B.G."/>
            <person name="Yang W.F."/>
            <person name="Lam T.T."/>
            <person name="Chang Q.C."/>
            <person name="Ding S.J."/>
            <person name="Wang X.J."/>
            <person name="Zhu J.G."/>
            <person name="Ruan X.D."/>
            <person name="Zhao L."/>
            <person name="Wei J.T."/>
            <person name="Ye R.Z."/>
            <person name="Que T.C."/>
            <person name="Du C.H."/>
            <person name="Zhou Y.H."/>
            <person name="Cheng J.X."/>
            <person name="Dai P.F."/>
            <person name="Guo W.B."/>
            <person name="Han X.H."/>
            <person name="Huang E.J."/>
            <person name="Li L.F."/>
            <person name="Wei W."/>
            <person name="Gao Y.C."/>
            <person name="Liu J.Z."/>
            <person name="Shao H.Z."/>
            <person name="Wang X."/>
            <person name="Wang C.C."/>
            <person name="Yang T.C."/>
            <person name="Huo Q.B."/>
            <person name="Li W."/>
            <person name="Chen H.Y."/>
            <person name="Chen S.E."/>
            <person name="Zhou L.G."/>
            <person name="Ni X.B."/>
            <person name="Tian J.H."/>
            <person name="Sheng Y."/>
            <person name="Liu T."/>
            <person name="Pan Y.S."/>
            <person name="Xia L.Y."/>
            <person name="Li J."/>
            <person name="Zhao F."/>
            <person name="Cao W.C."/>
        </authorList>
    </citation>
    <scope>NUCLEOTIDE SEQUENCE [LARGE SCALE GENOMIC DNA]</scope>
    <source>
        <strain evidence="2">HaeL-2018</strain>
    </source>
</reference>
<dbReference type="OrthoDB" id="118105at2759"/>
<organism evidence="2 3">
    <name type="scientific">Haemaphysalis longicornis</name>
    <name type="common">Bush tick</name>
    <dbReference type="NCBI Taxonomy" id="44386"/>
    <lineage>
        <taxon>Eukaryota</taxon>
        <taxon>Metazoa</taxon>
        <taxon>Ecdysozoa</taxon>
        <taxon>Arthropoda</taxon>
        <taxon>Chelicerata</taxon>
        <taxon>Arachnida</taxon>
        <taxon>Acari</taxon>
        <taxon>Parasitiformes</taxon>
        <taxon>Ixodida</taxon>
        <taxon>Ixodoidea</taxon>
        <taxon>Ixodidae</taxon>
        <taxon>Haemaphysalinae</taxon>
        <taxon>Haemaphysalis</taxon>
    </lineage>
</organism>
<comment type="caution">
    <text evidence="2">The sequence shown here is derived from an EMBL/GenBank/DDBJ whole genome shotgun (WGS) entry which is preliminary data.</text>
</comment>
<dbReference type="Pfam" id="PF13843">
    <property type="entry name" value="DDE_Tnp_1_7"/>
    <property type="match status" value="1"/>
</dbReference>
<dbReference type="InterPro" id="IPR029526">
    <property type="entry name" value="PGBD"/>
</dbReference>
<protein>
    <recommendedName>
        <fullName evidence="1">PiggyBac transposable element-derived protein domain-containing protein</fullName>
    </recommendedName>
</protein>
<dbReference type="EMBL" id="JABSTR010000006">
    <property type="protein sequence ID" value="KAH9372611.1"/>
    <property type="molecule type" value="Genomic_DNA"/>
</dbReference>
<dbReference type="Proteomes" id="UP000821853">
    <property type="component" value="Chromosome 4"/>
</dbReference>
<keyword evidence="3" id="KW-1185">Reference proteome</keyword>
<evidence type="ECO:0000313" key="3">
    <source>
        <dbReference type="Proteomes" id="UP000821853"/>
    </source>
</evidence>
<accession>A0A9J6GBP6</accession>
<evidence type="ECO:0000313" key="2">
    <source>
        <dbReference type="EMBL" id="KAH9372611.1"/>
    </source>
</evidence>
<dbReference type="AlphaFoldDB" id="A0A9J6GBP6"/>
<name>A0A9J6GBP6_HAELO</name>
<dbReference type="VEuPathDB" id="VectorBase:HLOH_061160"/>
<sequence length="68" mass="7654">MNRTHVEQPRRSLNVSAGELKTFFGISLAMPCLAYPQIQMYWKKKTRVPLIANSMARNKAAPSASDCQ</sequence>
<feature type="domain" description="PiggyBac transposable element-derived protein" evidence="1">
    <location>
        <begin position="10"/>
        <end position="58"/>
    </location>
</feature>
<gene>
    <name evidence="2" type="ORF">HPB48_013550</name>
</gene>
<proteinExistence type="predicted"/>
<evidence type="ECO:0000259" key="1">
    <source>
        <dbReference type="Pfam" id="PF13843"/>
    </source>
</evidence>